<dbReference type="PANTHER" id="PTHR46161">
    <property type="entry name" value="NUCLEOSIDE DIPHOSPHATE KINASE"/>
    <property type="match status" value="1"/>
</dbReference>
<dbReference type="GO" id="GO:0005929">
    <property type="term" value="C:cilium"/>
    <property type="evidence" value="ECO:0007669"/>
    <property type="project" value="UniProtKB-SubCell"/>
</dbReference>
<evidence type="ECO:0000313" key="11">
    <source>
        <dbReference type="EMBL" id="RZF35326.1"/>
    </source>
</evidence>
<evidence type="ECO:0000256" key="7">
    <source>
        <dbReference type="ARBA" id="ARBA00080200"/>
    </source>
</evidence>
<keyword evidence="3" id="KW-0217">Developmental protein</keyword>
<dbReference type="EMBL" id="QKKF02028860">
    <property type="protein sequence ID" value="RZF35326.1"/>
    <property type="molecule type" value="Genomic_DNA"/>
</dbReference>
<organism evidence="11 12">
    <name type="scientific">Laodelphax striatellus</name>
    <name type="common">Small brown planthopper</name>
    <name type="synonym">Delphax striatella</name>
    <dbReference type="NCBI Taxonomy" id="195883"/>
    <lineage>
        <taxon>Eukaryota</taxon>
        <taxon>Metazoa</taxon>
        <taxon>Ecdysozoa</taxon>
        <taxon>Arthropoda</taxon>
        <taxon>Hexapoda</taxon>
        <taxon>Insecta</taxon>
        <taxon>Pterygota</taxon>
        <taxon>Neoptera</taxon>
        <taxon>Paraneoptera</taxon>
        <taxon>Hemiptera</taxon>
        <taxon>Auchenorrhyncha</taxon>
        <taxon>Fulgoroidea</taxon>
        <taxon>Delphacidae</taxon>
        <taxon>Criomorphinae</taxon>
        <taxon>Laodelphax</taxon>
    </lineage>
</organism>
<reference evidence="11 12" key="1">
    <citation type="journal article" date="2017" name="Gigascience">
        <title>Genome sequence of the small brown planthopper, Laodelphax striatellus.</title>
        <authorList>
            <person name="Zhu J."/>
            <person name="Jiang F."/>
            <person name="Wang X."/>
            <person name="Yang P."/>
            <person name="Bao Y."/>
            <person name="Zhao W."/>
            <person name="Wang W."/>
            <person name="Lu H."/>
            <person name="Wang Q."/>
            <person name="Cui N."/>
            <person name="Li J."/>
            <person name="Chen X."/>
            <person name="Luo L."/>
            <person name="Yu J."/>
            <person name="Kang L."/>
            <person name="Cui F."/>
        </authorList>
    </citation>
    <scope>NUCLEOTIDE SEQUENCE [LARGE SCALE GENOMIC DNA]</scope>
    <source>
        <strain evidence="11">Lst14</strain>
    </source>
</reference>
<keyword evidence="5" id="KW-0966">Cell projection</keyword>
<comment type="similarity">
    <text evidence="2 8 9">Belongs to the NDK family.</text>
</comment>
<feature type="domain" description="Nucleoside diphosphate kinase-like" evidence="10">
    <location>
        <begin position="57"/>
        <end position="196"/>
    </location>
</feature>
<dbReference type="CDD" id="cd22970">
    <property type="entry name" value="DD_NDKH5-like"/>
    <property type="match status" value="1"/>
</dbReference>
<dbReference type="Pfam" id="PF05186">
    <property type="entry name" value="Dpy-30"/>
    <property type="match status" value="1"/>
</dbReference>
<evidence type="ECO:0000256" key="4">
    <source>
        <dbReference type="ARBA" id="ARBA00022801"/>
    </source>
</evidence>
<dbReference type="FunFam" id="1.20.890.10:FF:000008">
    <property type="entry name" value="Nucleoside diphosphate kinase homolog 5"/>
    <property type="match status" value="1"/>
</dbReference>
<sequence>MSSDRLDSFLKYLEAGSDMYLKRGNSSSNSVLGSNSSSIDSRYAYNSTNKSEEINNFEMTLAIIKPEAFDRRLEIEKIIRKEHFKIIHKTVVQLTPDQASDFYSDQYGNLSFPKLVLSLSKGPIVVYCLCKDNAINDWKTLLGPSDVPLARKDHPFSLRALFGVEERNLDRLHGSDNRDKAEKEIHFFFPKITVERLRCEQERLDYLNEHVVPVVLEGLVELCRQKPADPMIWFADWLLDNNPNKPRMAPVLMRIPT</sequence>
<dbReference type="GO" id="GO:0006183">
    <property type="term" value="P:GTP biosynthetic process"/>
    <property type="evidence" value="ECO:0007669"/>
    <property type="project" value="InterPro"/>
</dbReference>
<dbReference type="SMR" id="A0A482WPW7"/>
<dbReference type="GO" id="GO:0004550">
    <property type="term" value="F:nucleoside diphosphate kinase activity"/>
    <property type="evidence" value="ECO:0007669"/>
    <property type="project" value="InterPro"/>
</dbReference>
<dbReference type="PROSITE" id="PS51374">
    <property type="entry name" value="NDPK_LIKE"/>
    <property type="match status" value="1"/>
</dbReference>
<dbReference type="InterPro" id="IPR034907">
    <property type="entry name" value="NDK-like_dom"/>
</dbReference>
<dbReference type="STRING" id="195883.A0A482WPW7"/>
<evidence type="ECO:0000256" key="5">
    <source>
        <dbReference type="ARBA" id="ARBA00023273"/>
    </source>
</evidence>
<dbReference type="GO" id="GO:0006228">
    <property type="term" value="P:UTP biosynthetic process"/>
    <property type="evidence" value="ECO:0007669"/>
    <property type="project" value="InterPro"/>
</dbReference>
<dbReference type="PRINTS" id="PR01243">
    <property type="entry name" value="NUCDPKINASE"/>
</dbReference>
<protein>
    <recommendedName>
        <fullName evidence="6">Nucleoside diphosphate kinase homolog 5</fullName>
    </recommendedName>
    <alternativeName>
        <fullName evidence="7">3'-5' exonuclease NME5</fullName>
    </alternativeName>
</protein>
<dbReference type="PANTHER" id="PTHR46161:SF1">
    <property type="entry name" value="NUCLEOSIDE DIPHOSPHATE KINASE HOMOLOG 5"/>
    <property type="match status" value="1"/>
</dbReference>
<evidence type="ECO:0000256" key="1">
    <source>
        <dbReference type="ARBA" id="ARBA00004138"/>
    </source>
</evidence>
<dbReference type="Pfam" id="PF00334">
    <property type="entry name" value="NDK"/>
    <property type="match status" value="1"/>
</dbReference>
<evidence type="ECO:0000256" key="9">
    <source>
        <dbReference type="RuleBase" id="RU004011"/>
    </source>
</evidence>
<dbReference type="InterPro" id="IPR036850">
    <property type="entry name" value="NDK-like_dom_sf"/>
</dbReference>
<evidence type="ECO:0000259" key="10">
    <source>
        <dbReference type="SMART" id="SM00562"/>
    </source>
</evidence>
<evidence type="ECO:0000256" key="3">
    <source>
        <dbReference type="ARBA" id="ARBA00022473"/>
    </source>
</evidence>
<dbReference type="GO" id="GO:0016787">
    <property type="term" value="F:hydrolase activity"/>
    <property type="evidence" value="ECO:0007669"/>
    <property type="project" value="UniProtKB-KW"/>
</dbReference>
<dbReference type="Proteomes" id="UP000291343">
    <property type="component" value="Unassembled WGS sequence"/>
</dbReference>
<dbReference type="SMART" id="SM00562">
    <property type="entry name" value="NDK"/>
    <property type="match status" value="1"/>
</dbReference>
<comment type="caution">
    <text evidence="11">The sequence shown here is derived from an EMBL/GenBank/DDBJ whole genome shotgun (WGS) entry which is preliminary data.</text>
</comment>
<dbReference type="SUPFAM" id="SSF54919">
    <property type="entry name" value="Nucleoside diphosphate kinase, NDK"/>
    <property type="match status" value="1"/>
</dbReference>
<evidence type="ECO:0000256" key="2">
    <source>
        <dbReference type="ARBA" id="ARBA00008142"/>
    </source>
</evidence>
<proteinExistence type="inferred from homology"/>
<dbReference type="GO" id="GO:0003341">
    <property type="term" value="P:cilium movement"/>
    <property type="evidence" value="ECO:0007669"/>
    <property type="project" value="TreeGrafter"/>
</dbReference>
<dbReference type="GO" id="GO:0006241">
    <property type="term" value="P:CTP biosynthetic process"/>
    <property type="evidence" value="ECO:0007669"/>
    <property type="project" value="InterPro"/>
</dbReference>
<dbReference type="Gene3D" id="1.20.890.10">
    <property type="entry name" value="cAMP-dependent protein kinase regulatory subunit, dimerization-anchoring domain"/>
    <property type="match status" value="1"/>
</dbReference>
<dbReference type="InterPro" id="IPR007858">
    <property type="entry name" value="Dpy-30_motif"/>
</dbReference>
<evidence type="ECO:0000256" key="8">
    <source>
        <dbReference type="PROSITE-ProRule" id="PRU00706"/>
    </source>
</evidence>
<dbReference type="Gene3D" id="3.30.70.141">
    <property type="entry name" value="Nucleoside diphosphate kinase-like domain"/>
    <property type="match status" value="1"/>
</dbReference>
<evidence type="ECO:0000313" key="12">
    <source>
        <dbReference type="Proteomes" id="UP000291343"/>
    </source>
</evidence>
<evidence type="ECO:0000256" key="6">
    <source>
        <dbReference type="ARBA" id="ARBA00072632"/>
    </source>
</evidence>
<dbReference type="AlphaFoldDB" id="A0A482WPW7"/>
<gene>
    <name evidence="11" type="ORF">LSTR_LSTR003766</name>
</gene>
<keyword evidence="12" id="KW-1185">Reference proteome</keyword>
<accession>A0A482WPW7</accession>
<keyword evidence="4" id="KW-0378">Hydrolase</keyword>
<dbReference type="GO" id="GO:1902176">
    <property type="term" value="P:negative regulation of oxidative stress-induced intrinsic apoptotic signaling pathway"/>
    <property type="evidence" value="ECO:0007669"/>
    <property type="project" value="TreeGrafter"/>
</dbReference>
<dbReference type="OrthoDB" id="1729737at2759"/>
<dbReference type="InParanoid" id="A0A482WPW7"/>
<dbReference type="InterPro" id="IPR001564">
    <property type="entry name" value="Nucleoside_diP_kinase"/>
</dbReference>
<comment type="subcellular location">
    <subcellularLocation>
        <location evidence="1">Cell projection</location>
        <location evidence="1">Cilium</location>
    </subcellularLocation>
</comment>
<comment type="caution">
    <text evidence="8">Lacks conserved residue(s) required for the propagation of feature annotation.</text>
</comment>
<name>A0A482WPW7_LAOST</name>